<organism evidence="5 6">
    <name type="scientific">Lomentospora prolificans</name>
    <dbReference type="NCBI Taxonomy" id="41688"/>
    <lineage>
        <taxon>Eukaryota</taxon>
        <taxon>Fungi</taxon>
        <taxon>Dikarya</taxon>
        <taxon>Ascomycota</taxon>
        <taxon>Pezizomycotina</taxon>
        <taxon>Sordariomycetes</taxon>
        <taxon>Hypocreomycetidae</taxon>
        <taxon>Microascales</taxon>
        <taxon>Microascaceae</taxon>
        <taxon>Lomentospora</taxon>
    </lineage>
</organism>
<feature type="domain" description="Chitin-binding type-1" evidence="4">
    <location>
        <begin position="97"/>
        <end position="163"/>
    </location>
</feature>
<dbReference type="STRING" id="41688.A0A2N3NF12"/>
<name>A0A2N3NF12_9PEZI</name>
<dbReference type="AlphaFoldDB" id="A0A2N3NF12"/>
<feature type="disulfide bond" evidence="3">
    <location>
        <begin position="127"/>
        <end position="141"/>
    </location>
</feature>
<dbReference type="SUPFAM" id="SSF51445">
    <property type="entry name" value="(Trans)glycosidases"/>
    <property type="match status" value="1"/>
</dbReference>
<comment type="caution">
    <text evidence="5">The sequence shown here is derived from an EMBL/GenBank/DDBJ whole genome shotgun (WGS) entry which is preliminary data.</text>
</comment>
<evidence type="ECO:0000259" key="4">
    <source>
        <dbReference type="PROSITE" id="PS50941"/>
    </source>
</evidence>
<keyword evidence="1 3" id="KW-0147">Chitin-binding</keyword>
<dbReference type="Proteomes" id="UP000233524">
    <property type="component" value="Unassembled WGS sequence"/>
</dbReference>
<evidence type="ECO:0000256" key="1">
    <source>
        <dbReference type="ARBA" id="ARBA00022669"/>
    </source>
</evidence>
<evidence type="ECO:0000256" key="3">
    <source>
        <dbReference type="PROSITE-ProRule" id="PRU00261"/>
    </source>
</evidence>
<dbReference type="EMBL" id="NLAX01000008">
    <property type="protein sequence ID" value="PKS11029.1"/>
    <property type="molecule type" value="Genomic_DNA"/>
</dbReference>
<feature type="disulfide bond" evidence="3">
    <location>
        <begin position="157"/>
        <end position="161"/>
    </location>
</feature>
<dbReference type="PANTHER" id="PTHR47700:SF2">
    <property type="entry name" value="CHITINASE"/>
    <property type="match status" value="1"/>
</dbReference>
<evidence type="ECO:0000256" key="2">
    <source>
        <dbReference type="ARBA" id="ARBA00023026"/>
    </source>
</evidence>
<dbReference type="InParanoid" id="A0A2N3NF12"/>
<evidence type="ECO:0000313" key="6">
    <source>
        <dbReference type="Proteomes" id="UP000233524"/>
    </source>
</evidence>
<keyword evidence="2" id="KW-0843">Virulence</keyword>
<dbReference type="InterPro" id="IPR001002">
    <property type="entry name" value="Chitin-bd_1"/>
</dbReference>
<keyword evidence="3" id="KW-1015">Disulfide bond</keyword>
<dbReference type="InterPro" id="IPR053214">
    <property type="entry name" value="LysM12-like"/>
</dbReference>
<keyword evidence="6" id="KW-1185">Reference proteome</keyword>
<dbReference type="PANTHER" id="PTHR47700">
    <property type="entry name" value="V CHITINASE, PUTATIVE (AFU_ORTHOLOGUE AFUA_6G13720)-RELATED"/>
    <property type="match status" value="1"/>
</dbReference>
<comment type="caution">
    <text evidence="3">Lacks conserved residue(s) required for the propagation of feature annotation.</text>
</comment>
<reference evidence="5 6" key="1">
    <citation type="journal article" date="2017" name="G3 (Bethesda)">
        <title>First Draft Genome Sequence of the Pathogenic Fungus Lomentospora prolificans (Formerly Scedosporium prolificans).</title>
        <authorList>
            <person name="Luo R."/>
            <person name="Zimin A."/>
            <person name="Workman R."/>
            <person name="Fan Y."/>
            <person name="Pertea G."/>
            <person name="Grossman N."/>
            <person name="Wear M.P."/>
            <person name="Jia B."/>
            <person name="Miller H."/>
            <person name="Casadevall A."/>
            <person name="Timp W."/>
            <person name="Zhang S.X."/>
            <person name="Salzberg S.L."/>
        </authorList>
    </citation>
    <scope>NUCLEOTIDE SEQUENCE [LARGE SCALE GENOMIC DNA]</scope>
    <source>
        <strain evidence="5 6">JHH-5317</strain>
    </source>
</reference>
<protein>
    <recommendedName>
        <fullName evidence="4">Chitin-binding type-1 domain-containing protein</fullName>
    </recommendedName>
</protein>
<dbReference type="OrthoDB" id="73875at2759"/>
<dbReference type="Gene3D" id="3.30.60.10">
    <property type="entry name" value="Endochitinase-like"/>
    <property type="match status" value="1"/>
</dbReference>
<sequence length="248" mass="26992">MSVKSPSTSFQEYNGNDPDFCGPNLLEGQWVCCTPGKLPDHSPKPNADGSCYEITVEKLIEYNEGRTWGWADCDHLFPTTLICVSPGDPPLPLPDEEVACGPRKLGTEKPPRGTDLASLNPCPLNACCNGWGFCGTTTNFCTPPDGDAITAANSDNCISNCGADIISSTTPPAQFMSIGYFEAWNAERPCLWMDVNNIDKARYTHIHYALGRVNAGDYTLNSSSGPWEQTFWSNNWRSSGATLLSYSV</sequence>
<dbReference type="VEuPathDB" id="FungiDB:jhhlp_002789"/>
<dbReference type="InterPro" id="IPR036861">
    <property type="entry name" value="Endochitinase-like_sf"/>
</dbReference>
<proteinExistence type="predicted"/>
<dbReference type="SUPFAM" id="SSF57016">
    <property type="entry name" value="Plant lectins/antimicrobial peptides"/>
    <property type="match status" value="1"/>
</dbReference>
<dbReference type="InterPro" id="IPR017853">
    <property type="entry name" value="GH"/>
</dbReference>
<dbReference type="PROSITE" id="PS50941">
    <property type="entry name" value="CHIT_BIND_I_2"/>
    <property type="match status" value="1"/>
</dbReference>
<feature type="disulfide bond" evidence="3">
    <location>
        <begin position="122"/>
        <end position="134"/>
    </location>
</feature>
<dbReference type="Gene3D" id="3.20.20.80">
    <property type="entry name" value="Glycosidases"/>
    <property type="match status" value="1"/>
</dbReference>
<accession>A0A2N3NF12</accession>
<evidence type="ECO:0000313" key="5">
    <source>
        <dbReference type="EMBL" id="PKS11029.1"/>
    </source>
</evidence>
<gene>
    <name evidence="5" type="ORF">jhhlp_002789</name>
</gene>
<dbReference type="GO" id="GO:0008061">
    <property type="term" value="F:chitin binding"/>
    <property type="evidence" value="ECO:0007669"/>
    <property type="project" value="UniProtKB-UniRule"/>
</dbReference>